<keyword evidence="3" id="KW-1185">Reference proteome</keyword>
<dbReference type="EMBL" id="LGCL01000006">
    <property type="protein sequence ID" value="KPL80123.1"/>
    <property type="molecule type" value="Genomic_DNA"/>
</dbReference>
<dbReference type="STRING" id="1134406.ADN00_01810"/>
<name>A0A0P6XJ02_9CHLR</name>
<keyword evidence="1" id="KW-0812">Transmembrane</keyword>
<feature type="transmembrane region" description="Helical" evidence="1">
    <location>
        <begin position="58"/>
        <end position="77"/>
    </location>
</feature>
<dbReference type="GO" id="GO:0140359">
    <property type="term" value="F:ABC-type transporter activity"/>
    <property type="evidence" value="ECO:0007669"/>
    <property type="project" value="InterPro"/>
</dbReference>
<feature type="transmembrane region" description="Helical" evidence="1">
    <location>
        <begin position="142"/>
        <end position="165"/>
    </location>
</feature>
<gene>
    <name evidence="2" type="ORF">ADN00_01810</name>
</gene>
<dbReference type="OrthoDB" id="157137at2"/>
<proteinExistence type="predicted"/>
<organism evidence="2 3">
    <name type="scientific">Ornatilinea apprima</name>
    <dbReference type="NCBI Taxonomy" id="1134406"/>
    <lineage>
        <taxon>Bacteria</taxon>
        <taxon>Bacillati</taxon>
        <taxon>Chloroflexota</taxon>
        <taxon>Anaerolineae</taxon>
        <taxon>Anaerolineales</taxon>
        <taxon>Anaerolineaceae</taxon>
        <taxon>Ornatilinea</taxon>
    </lineage>
</organism>
<dbReference type="RefSeq" id="WP_075061253.1">
    <property type="nucleotide sequence ID" value="NZ_LGCL01000006.1"/>
</dbReference>
<sequence length="248" mass="27132">MMTDVLVVMSKEIREFLLQRGESRRSGWVNILVVLGLLGVYMPVMSKAEWLTNPMVSLSWSWLPIFLTSAMITDSFAGERERHTLETLLASRLSDQAILFGKILAAVVYACGLTLASLLLGAVTVNVITWGEGLRFYALMPFVGAMLLMVLAALLMSSVGVLVSLRSATVRSAYQKLSLAIMALWVVPMLVLQFLPKGTIAGWMDSLAGMQINLGWVMLGVGLVLAVIDAVLLAVARARFQRSRLILD</sequence>
<dbReference type="AlphaFoldDB" id="A0A0P6XJ02"/>
<feature type="transmembrane region" description="Helical" evidence="1">
    <location>
        <begin position="98"/>
        <end position="122"/>
    </location>
</feature>
<evidence type="ECO:0000313" key="2">
    <source>
        <dbReference type="EMBL" id="KPL80123.1"/>
    </source>
</evidence>
<evidence type="ECO:0000256" key="1">
    <source>
        <dbReference type="SAM" id="Phobius"/>
    </source>
</evidence>
<feature type="transmembrane region" description="Helical" evidence="1">
    <location>
        <begin position="177"/>
        <end position="195"/>
    </location>
</feature>
<dbReference type="GO" id="GO:0005886">
    <property type="term" value="C:plasma membrane"/>
    <property type="evidence" value="ECO:0007669"/>
    <property type="project" value="UniProtKB-SubCell"/>
</dbReference>
<feature type="transmembrane region" description="Helical" evidence="1">
    <location>
        <begin position="27"/>
        <end position="46"/>
    </location>
</feature>
<evidence type="ECO:0008006" key="4">
    <source>
        <dbReference type="Google" id="ProtNLM"/>
    </source>
</evidence>
<dbReference type="Proteomes" id="UP000050417">
    <property type="component" value="Unassembled WGS sequence"/>
</dbReference>
<reference evidence="2 3" key="1">
    <citation type="submission" date="2015-07" db="EMBL/GenBank/DDBJ databases">
        <title>Genome sequence of Ornatilinea apprima DSM 23815.</title>
        <authorList>
            <person name="Hemp J."/>
            <person name="Ward L.M."/>
            <person name="Pace L.A."/>
            <person name="Fischer W.W."/>
        </authorList>
    </citation>
    <scope>NUCLEOTIDE SEQUENCE [LARGE SCALE GENOMIC DNA]</scope>
    <source>
        <strain evidence="2 3">P3M-1</strain>
    </source>
</reference>
<evidence type="ECO:0000313" key="3">
    <source>
        <dbReference type="Proteomes" id="UP000050417"/>
    </source>
</evidence>
<keyword evidence="1" id="KW-0472">Membrane</keyword>
<keyword evidence="1" id="KW-1133">Transmembrane helix</keyword>
<protein>
    <recommendedName>
        <fullName evidence="4">ABC-2 type transporter domain-containing protein</fullName>
    </recommendedName>
</protein>
<comment type="caution">
    <text evidence="2">The sequence shown here is derived from an EMBL/GenBank/DDBJ whole genome shotgun (WGS) entry which is preliminary data.</text>
</comment>
<dbReference type="Pfam" id="PF12679">
    <property type="entry name" value="ABC2_membrane_2"/>
    <property type="match status" value="1"/>
</dbReference>
<feature type="transmembrane region" description="Helical" evidence="1">
    <location>
        <begin position="215"/>
        <end position="236"/>
    </location>
</feature>
<accession>A0A0P6XJ02</accession>